<organism evidence="2">
    <name type="scientific">marine metagenome</name>
    <dbReference type="NCBI Taxonomy" id="408172"/>
    <lineage>
        <taxon>unclassified sequences</taxon>
        <taxon>metagenomes</taxon>
        <taxon>ecological metagenomes</taxon>
    </lineage>
</organism>
<keyword evidence="1" id="KW-0472">Membrane</keyword>
<gene>
    <name evidence="2" type="ORF">METZ01_LOCUS315616</name>
</gene>
<evidence type="ECO:0000313" key="2">
    <source>
        <dbReference type="EMBL" id="SVC62762.1"/>
    </source>
</evidence>
<dbReference type="EMBL" id="UINC01101725">
    <property type="protein sequence ID" value="SVC62762.1"/>
    <property type="molecule type" value="Genomic_DNA"/>
</dbReference>
<proteinExistence type="predicted"/>
<sequence>MGISKKSIKKGFNRIGIIVGIITGVLGSIFYSLIMGQSGWTFIKILII</sequence>
<protein>
    <submittedName>
        <fullName evidence="2">Uncharacterized protein</fullName>
    </submittedName>
</protein>
<feature type="non-terminal residue" evidence="2">
    <location>
        <position position="48"/>
    </location>
</feature>
<dbReference type="AlphaFoldDB" id="A0A382NSQ6"/>
<accession>A0A382NSQ6</accession>
<keyword evidence="1" id="KW-0812">Transmembrane</keyword>
<name>A0A382NSQ6_9ZZZZ</name>
<reference evidence="2" key="1">
    <citation type="submission" date="2018-05" db="EMBL/GenBank/DDBJ databases">
        <authorList>
            <person name="Lanie J.A."/>
            <person name="Ng W.-L."/>
            <person name="Kazmierczak K.M."/>
            <person name="Andrzejewski T.M."/>
            <person name="Davidsen T.M."/>
            <person name="Wayne K.J."/>
            <person name="Tettelin H."/>
            <person name="Glass J.I."/>
            <person name="Rusch D."/>
            <person name="Podicherti R."/>
            <person name="Tsui H.-C.T."/>
            <person name="Winkler M.E."/>
        </authorList>
    </citation>
    <scope>NUCLEOTIDE SEQUENCE</scope>
</reference>
<evidence type="ECO:0000256" key="1">
    <source>
        <dbReference type="SAM" id="Phobius"/>
    </source>
</evidence>
<feature type="transmembrane region" description="Helical" evidence="1">
    <location>
        <begin position="12"/>
        <end position="34"/>
    </location>
</feature>
<keyword evidence="1" id="KW-1133">Transmembrane helix</keyword>